<name>A0A8D8RXU6_9HEMI</name>
<keyword evidence="1" id="KW-0472">Membrane</keyword>
<evidence type="ECO:0008006" key="3">
    <source>
        <dbReference type="Google" id="ProtNLM"/>
    </source>
</evidence>
<dbReference type="EMBL" id="HBUF01184871">
    <property type="protein sequence ID" value="CAG6656406.1"/>
    <property type="molecule type" value="Transcribed_RNA"/>
</dbReference>
<evidence type="ECO:0000313" key="2">
    <source>
        <dbReference type="EMBL" id="CAG6656367.1"/>
    </source>
</evidence>
<dbReference type="EMBL" id="HBUF01184862">
    <property type="protein sequence ID" value="CAG6656367.1"/>
    <property type="molecule type" value="Transcribed_RNA"/>
</dbReference>
<reference evidence="2" key="1">
    <citation type="submission" date="2021-05" db="EMBL/GenBank/DDBJ databases">
        <authorList>
            <person name="Alioto T."/>
            <person name="Alioto T."/>
            <person name="Gomez Garrido J."/>
        </authorList>
    </citation>
    <scope>NUCLEOTIDE SEQUENCE</scope>
</reference>
<feature type="transmembrane region" description="Helical" evidence="1">
    <location>
        <begin position="68"/>
        <end position="89"/>
    </location>
</feature>
<keyword evidence="1" id="KW-1133">Transmembrane helix</keyword>
<accession>A0A8D8RXU6</accession>
<sequence length="119" mass="13896">MEDYPFHSIFHISNLLRSLKVTKFKRTQINSFDCCTKKIHLLYTCISLDREKKKKKINPKKKKKKKTFAIVDLNVVFGLSWLMLLMLSVSKILASKFQLRFQIIIRTSGVARPGFRGGF</sequence>
<dbReference type="AlphaFoldDB" id="A0A8D8RXU6"/>
<proteinExistence type="predicted"/>
<protein>
    <recommendedName>
        <fullName evidence="3">Transmembrane protein</fullName>
    </recommendedName>
</protein>
<keyword evidence="1" id="KW-0812">Transmembrane</keyword>
<organism evidence="2">
    <name type="scientific">Cacopsylla melanoneura</name>
    <dbReference type="NCBI Taxonomy" id="428564"/>
    <lineage>
        <taxon>Eukaryota</taxon>
        <taxon>Metazoa</taxon>
        <taxon>Ecdysozoa</taxon>
        <taxon>Arthropoda</taxon>
        <taxon>Hexapoda</taxon>
        <taxon>Insecta</taxon>
        <taxon>Pterygota</taxon>
        <taxon>Neoptera</taxon>
        <taxon>Paraneoptera</taxon>
        <taxon>Hemiptera</taxon>
        <taxon>Sternorrhyncha</taxon>
        <taxon>Psylloidea</taxon>
        <taxon>Psyllidae</taxon>
        <taxon>Psyllinae</taxon>
        <taxon>Cacopsylla</taxon>
    </lineage>
</organism>
<evidence type="ECO:0000256" key="1">
    <source>
        <dbReference type="SAM" id="Phobius"/>
    </source>
</evidence>